<sequence length="444" mass="46920">MPTTSAASGTWATTARLLRRAGFGATGAEVDAADRLGAGAWLEQALRADPAADPAARSTPPPSIAPLQRAGKGATREQRQAVNRTVAASRKQLLGWWLQRMATTGQPLTEKLTFGWHDHFATDVHKVRDARLMLAQNATLRRLGRGSFTDLARALAVDPAMLVWLDGRLSTAKAPNENLAREFMELFALGHGNGYTEQDVREGARALTGWTVDGTSARFVARRHDDGSKTVLGRTGDLDTDGYVDAVLAAPASAGFVATRWWQRLVSPTPPGADRLAALTAAYGPRRDLTALFRGLLTTVLDDPSVAGTLVVTPVEWTVGAVRALRVPLGGEEGAKHLALVTSTLNQLGQVPFSPPNVSGWPSGQAWLSTAAAQNRLEAATRLAAAGDLDAVASAPQASRVDAVAHLLAIPTLTDRTVVGLRAVASDPRRLVAAALVSPEYLTA</sequence>
<dbReference type="RefSeq" id="WP_141850146.1">
    <property type="nucleotide sequence ID" value="NZ_BAAAPR010000018.1"/>
</dbReference>
<dbReference type="EMBL" id="VFMN01000001">
    <property type="protein sequence ID" value="TQJ11001.1"/>
    <property type="molecule type" value="Genomic_DNA"/>
</dbReference>
<protein>
    <submittedName>
        <fullName evidence="2">Uncharacterized protein (DUF1800 family)</fullName>
    </submittedName>
</protein>
<dbReference type="Proteomes" id="UP000317893">
    <property type="component" value="Unassembled WGS sequence"/>
</dbReference>
<dbReference type="InterPro" id="IPR014917">
    <property type="entry name" value="DUF1800"/>
</dbReference>
<dbReference type="OrthoDB" id="9772295at2"/>
<name>A0A542E6P3_9MICO</name>
<accession>A0A542E6P3</accession>
<organism evidence="2 3">
    <name type="scientific">Lapillicoccus jejuensis</name>
    <dbReference type="NCBI Taxonomy" id="402171"/>
    <lineage>
        <taxon>Bacteria</taxon>
        <taxon>Bacillati</taxon>
        <taxon>Actinomycetota</taxon>
        <taxon>Actinomycetes</taxon>
        <taxon>Micrococcales</taxon>
        <taxon>Intrasporangiaceae</taxon>
        <taxon>Lapillicoccus</taxon>
    </lineage>
</organism>
<gene>
    <name evidence="2" type="ORF">FB458_4149</name>
</gene>
<reference evidence="2 3" key="1">
    <citation type="submission" date="2019-06" db="EMBL/GenBank/DDBJ databases">
        <title>Sequencing the genomes of 1000 actinobacteria strains.</title>
        <authorList>
            <person name="Klenk H.-P."/>
        </authorList>
    </citation>
    <scope>NUCLEOTIDE SEQUENCE [LARGE SCALE GENOMIC DNA]</scope>
    <source>
        <strain evidence="2 3">DSM 18607</strain>
    </source>
</reference>
<feature type="region of interest" description="Disordered" evidence="1">
    <location>
        <begin position="49"/>
        <end position="80"/>
    </location>
</feature>
<evidence type="ECO:0000256" key="1">
    <source>
        <dbReference type="SAM" id="MobiDB-lite"/>
    </source>
</evidence>
<evidence type="ECO:0000313" key="2">
    <source>
        <dbReference type="EMBL" id="TQJ11001.1"/>
    </source>
</evidence>
<comment type="caution">
    <text evidence="2">The sequence shown here is derived from an EMBL/GenBank/DDBJ whole genome shotgun (WGS) entry which is preliminary data.</text>
</comment>
<proteinExistence type="predicted"/>
<feature type="compositionally biased region" description="Low complexity" evidence="1">
    <location>
        <begin position="49"/>
        <end position="58"/>
    </location>
</feature>
<dbReference type="AlphaFoldDB" id="A0A542E6P3"/>
<keyword evidence="3" id="KW-1185">Reference proteome</keyword>
<evidence type="ECO:0000313" key="3">
    <source>
        <dbReference type="Proteomes" id="UP000317893"/>
    </source>
</evidence>
<dbReference type="Pfam" id="PF08811">
    <property type="entry name" value="DUF1800"/>
    <property type="match status" value="1"/>
</dbReference>